<dbReference type="AlphaFoldDB" id="A0A9Q1KHF2"/>
<dbReference type="OrthoDB" id="1746344at2759"/>
<feature type="domain" description="Myb/SANT-like" evidence="2">
    <location>
        <begin position="27"/>
        <end position="119"/>
    </location>
</feature>
<feature type="compositionally biased region" description="Acidic residues" evidence="1">
    <location>
        <begin position="142"/>
        <end position="155"/>
    </location>
</feature>
<dbReference type="PANTHER" id="PTHR46250:SF15">
    <property type="entry name" value="OS01G0523800 PROTEIN"/>
    <property type="match status" value="1"/>
</dbReference>
<feature type="region of interest" description="Disordered" evidence="1">
    <location>
        <begin position="135"/>
        <end position="186"/>
    </location>
</feature>
<dbReference type="EMBL" id="JAKOGI010000117">
    <property type="protein sequence ID" value="KAJ8443539.1"/>
    <property type="molecule type" value="Genomic_DNA"/>
</dbReference>
<evidence type="ECO:0000313" key="4">
    <source>
        <dbReference type="Proteomes" id="UP001153076"/>
    </source>
</evidence>
<reference evidence="3" key="1">
    <citation type="submission" date="2022-04" db="EMBL/GenBank/DDBJ databases">
        <title>Carnegiea gigantea Genome sequencing and assembly v2.</title>
        <authorList>
            <person name="Copetti D."/>
            <person name="Sanderson M.J."/>
            <person name="Burquez A."/>
            <person name="Wojciechowski M.F."/>
        </authorList>
    </citation>
    <scope>NUCLEOTIDE SEQUENCE</scope>
    <source>
        <strain evidence="3">SGP5-SGP5p</strain>
        <tissue evidence="3">Aerial part</tissue>
    </source>
</reference>
<evidence type="ECO:0000256" key="1">
    <source>
        <dbReference type="SAM" id="MobiDB-lite"/>
    </source>
</evidence>
<evidence type="ECO:0000259" key="2">
    <source>
        <dbReference type="Pfam" id="PF12776"/>
    </source>
</evidence>
<dbReference type="Pfam" id="PF12776">
    <property type="entry name" value="Myb_DNA-bind_3"/>
    <property type="match status" value="1"/>
</dbReference>
<sequence length="299" mass="34398">MDISQGGNMMDISQGSQSGRGKNKRFWTRDEEWALVHGLLELSDDPLWKAEGNFTCGFLVKLESMLNEKFPSCGLKAYPHIDSKTKWFRDRYNVITEMLRTSGFSWDDTTKIIKCERQSYEDFCKNFEEAVNGLQNETIELDKDEENDEEEEEGETVQSTRPTPKNSKRPRKEPNPKGKGKKKVSQSEIVDFTSSFNNVSSKLTGFMNDMNSHLSNTVSALCTTQQHEQALMNREMKLDDQKKCLFQEVMNIPGLTKDEAMKAVNKLACDSSLLPIFYQCPEEWKKDWILNIIHPTFMG</sequence>
<proteinExistence type="predicted"/>
<feature type="region of interest" description="Disordered" evidence="1">
    <location>
        <begin position="1"/>
        <end position="23"/>
    </location>
</feature>
<feature type="compositionally biased region" description="Polar residues" evidence="1">
    <location>
        <begin position="1"/>
        <end position="20"/>
    </location>
</feature>
<dbReference type="InterPro" id="IPR024752">
    <property type="entry name" value="Myb/SANT-like_dom"/>
</dbReference>
<dbReference type="PANTHER" id="PTHR46250">
    <property type="entry name" value="MYB/SANT-LIKE DNA-BINDING DOMAIN PROTEIN-RELATED"/>
    <property type="match status" value="1"/>
</dbReference>
<evidence type="ECO:0000313" key="3">
    <source>
        <dbReference type="EMBL" id="KAJ8443539.1"/>
    </source>
</evidence>
<organism evidence="3 4">
    <name type="scientific">Carnegiea gigantea</name>
    <dbReference type="NCBI Taxonomy" id="171969"/>
    <lineage>
        <taxon>Eukaryota</taxon>
        <taxon>Viridiplantae</taxon>
        <taxon>Streptophyta</taxon>
        <taxon>Embryophyta</taxon>
        <taxon>Tracheophyta</taxon>
        <taxon>Spermatophyta</taxon>
        <taxon>Magnoliopsida</taxon>
        <taxon>eudicotyledons</taxon>
        <taxon>Gunneridae</taxon>
        <taxon>Pentapetalae</taxon>
        <taxon>Caryophyllales</taxon>
        <taxon>Cactineae</taxon>
        <taxon>Cactaceae</taxon>
        <taxon>Cactoideae</taxon>
        <taxon>Echinocereeae</taxon>
        <taxon>Carnegiea</taxon>
    </lineage>
</organism>
<name>A0A9Q1KHF2_9CARY</name>
<keyword evidence="4" id="KW-1185">Reference proteome</keyword>
<dbReference type="Proteomes" id="UP001153076">
    <property type="component" value="Unassembled WGS sequence"/>
</dbReference>
<feature type="compositionally biased region" description="Polar residues" evidence="1">
    <location>
        <begin position="156"/>
        <end position="165"/>
    </location>
</feature>
<gene>
    <name evidence="3" type="ORF">Cgig2_017022</name>
</gene>
<protein>
    <recommendedName>
        <fullName evidence="2">Myb/SANT-like domain-containing protein</fullName>
    </recommendedName>
</protein>
<comment type="caution">
    <text evidence="3">The sequence shown here is derived from an EMBL/GenBank/DDBJ whole genome shotgun (WGS) entry which is preliminary data.</text>
</comment>
<accession>A0A9Q1KHF2</accession>